<gene>
    <name evidence="9" type="ORF">LOD99_13192</name>
</gene>
<evidence type="ECO:0000259" key="8">
    <source>
        <dbReference type="PROSITE" id="PS50056"/>
    </source>
</evidence>
<dbReference type="InterPro" id="IPR000242">
    <property type="entry name" value="PTP_cat"/>
</dbReference>
<evidence type="ECO:0000313" key="10">
    <source>
        <dbReference type="Proteomes" id="UP001165289"/>
    </source>
</evidence>
<reference evidence="9 10" key="1">
    <citation type="journal article" date="2023" name="BMC Biol.">
        <title>The compact genome of the sponge Oopsacas minuta (Hexactinellida) is lacking key metazoan core genes.</title>
        <authorList>
            <person name="Santini S."/>
            <person name="Schenkelaars Q."/>
            <person name="Jourda C."/>
            <person name="Duchesne M."/>
            <person name="Belahbib H."/>
            <person name="Rocher C."/>
            <person name="Selva M."/>
            <person name="Riesgo A."/>
            <person name="Vervoort M."/>
            <person name="Leys S.P."/>
            <person name="Kodjabachian L."/>
            <person name="Le Bivic A."/>
            <person name="Borchiellini C."/>
            <person name="Claverie J.M."/>
            <person name="Renard E."/>
        </authorList>
    </citation>
    <scope>NUCLEOTIDE SEQUENCE [LARGE SCALE GENOMIC DNA]</scope>
    <source>
        <strain evidence="9">SPO-2</strain>
    </source>
</reference>
<evidence type="ECO:0000256" key="2">
    <source>
        <dbReference type="ARBA" id="ARBA00022801"/>
    </source>
</evidence>
<dbReference type="InterPro" id="IPR029021">
    <property type="entry name" value="Prot-tyrosine_phosphatase-like"/>
</dbReference>
<feature type="domain" description="Tyrosine specific protein phosphatases" evidence="8">
    <location>
        <begin position="624"/>
        <end position="700"/>
    </location>
</feature>
<dbReference type="InterPro" id="IPR000387">
    <property type="entry name" value="Tyr_Pase_dom"/>
</dbReference>
<dbReference type="Proteomes" id="UP001165289">
    <property type="component" value="Unassembled WGS sequence"/>
</dbReference>
<keyword evidence="9" id="KW-0675">Receptor</keyword>
<evidence type="ECO:0000256" key="5">
    <source>
        <dbReference type="SAM" id="MobiDB-lite"/>
    </source>
</evidence>
<dbReference type="CDD" id="cd00047">
    <property type="entry name" value="PTPc"/>
    <property type="match status" value="2"/>
</dbReference>
<dbReference type="GO" id="GO:0004725">
    <property type="term" value="F:protein tyrosine phosphatase activity"/>
    <property type="evidence" value="ECO:0007669"/>
    <property type="project" value="UniProtKB-EC"/>
</dbReference>
<protein>
    <recommendedName>
        <fullName evidence="1">protein-tyrosine-phosphatase</fullName>
        <ecNumber evidence="1">3.1.3.48</ecNumber>
    </recommendedName>
</protein>
<comment type="catalytic activity">
    <reaction evidence="4">
        <text>O-phospho-L-tyrosyl-[protein] + H2O = L-tyrosyl-[protein] + phosphate</text>
        <dbReference type="Rhea" id="RHEA:10684"/>
        <dbReference type="Rhea" id="RHEA-COMP:10136"/>
        <dbReference type="Rhea" id="RHEA-COMP:20101"/>
        <dbReference type="ChEBI" id="CHEBI:15377"/>
        <dbReference type="ChEBI" id="CHEBI:43474"/>
        <dbReference type="ChEBI" id="CHEBI:46858"/>
        <dbReference type="ChEBI" id="CHEBI:61978"/>
        <dbReference type="EC" id="3.1.3.48"/>
    </reaction>
</comment>
<dbReference type="PROSITE" id="PS50056">
    <property type="entry name" value="TYR_PHOSPHATASE_2"/>
    <property type="match status" value="2"/>
</dbReference>
<keyword evidence="10" id="KW-1185">Reference proteome</keyword>
<evidence type="ECO:0000256" key="4">
    <source>
        <dbReference type="ARBA" id="ARBA00051722"/>
    </source>
</evidence>
<keyword evidence="6" id="KW-1133">Transmembrane helix</keyword>
<keyword evidence="2" id="KW-0378">Hydrolase</keyword>
<feature type="domain" description="Tyrosine specific protein phosphatases" evidence="8">
    <location>
        <begin position="915"/>
        <end position="991"/>
    </location>
</feature>
<keyword evidence="6" id="KW-0812">Transmembrane</keyword>
<dbReference type="EMBL" id="JAKMXF010000365">
    <property type="protein sequence ID" value="KAI6645935.1"/>
    <property type="molecule type" value="Genomic_DNA"/>
</dbReference>
<dbReference type="InterPro" id="IPR016130">
    <property type="entry name" value="Tyr_Pase_AS"/>
</dbReference>
<dbReference type="PROSITE" id="PS00383">
    <property type="entry name" value="TYR_PHOSPHATASE_1"/>
    <property type="match status" value="1"/>
</dbReference>
<dbReference type="InterPro" id="IPR050348">
    <property type="entry name" value="Protein-Tyr_Phosphatase"/>
</dbReference>
<dbReference type="SUPFAM" id="SSF49265">
    <property type="entry name" value="Fibronectin type III"/>
    <property type="match status" value="1"/>
</dbReference>
<dbReference type="InterPro" id="IPR036116">
    <property type="entry name" value="FN3_sf"/>
</dbReference>
<dbReference type="SMART" id="SM00404">
    <property type="entry name" value="PTPc_motif"/>
    <property type="match status" value="2"/>
</dbReference>
<dbReference type="InterPro" id="IPR003595">
    <property type="entry name" value="Tyr_Pase_cat"/>
</dbReference>
<organism evidence="9 10">
    <name type="scientific">Oopsacas minuta</name>
    <dbReference type="NCBI Taxonomy" id="111878"/>
    <lineage>
        <taxon>Eukaryota</taxon>
        <taxon>Metazoa</taxon>
        <taxon>Porifera</taxon>
        <taxon>Hexactinellida</taxon>
        <taxon>Hexasterophora</taxon>
        <taxon>Lyssacinosida</taxon>
        <taxon>Leucopsacidae</taxon>
        <taxon>Oopsacas</taxon>
    </lineage>
</organism>
<feature type="domain" description="Tyrosine-protein phosphatase" evidence="7">
    <location>
        <begin position="740"/>
        <end position="1000"/>
    </location>
</feature>
<dbReference type="SMART" id="SM00194">
    <property type="entry name" value="PTPc"/>
    <property type="match status" value="2"/>
</dbReference>
<evidence type="ECO:0000256" key="1">
    <source>
        <dbReference type="ARBA" id="ARBA00013064"/>
    </source>
</evidence>
<evidence type="ECO:0000259" key="7">
    <source>
        <dbReference type="PROSITE" id="PS50055"/>
    </source>
</evidence>
<dbReference type="EC" id="3.1.3.48" evidence="1"/>
<dbReference type="PROSITE" id="PS50055">
    <property type="entry name" value="TYR_PHOSPHATASE_PTP"/>
    <property type="match status" value="2"/>
</dbReference>
<keyword evidence="3" id="KW-0904">Protein phosphatase</keyword>
<evidence type="ECO:0000313" key="9">
    <source>
        <dbReference type="EMBL" id="KAI6645935.1"/>
    </source>
</evidence>
<keyword evidence="6" id="KW-0472">Membrane</keyword>
<dbReference type="SUPFAM" id="SSF52799">
    <property type="entry name" value="(Phosphotyrosine protein) phosphatases II"/>
    <property type="match status" value="2"/>
</dbReference>
<dbReference type="FunFam" id="3.90.190.10:FF:000102">
    <property type="entry name" value="Receptor-type tyrosine-protein phosphatase"/>
    <property type="match status" value="1"/>
</dbReference>
<feature type="region of interest" description="Disordered" evidence="5">
    <location>
        <begin position="399"/>
        <end position="425"/>
    </location>
</feature>
<name>A0AAV7JB91_9METZ</name>
<feature type="domain" description="Tyrosine-protein phosphatase" evidence="7">
    <location>
        <begin position="455"/>
        <end position="709"/>
    </location>
</feature>
<comment type="caution">
    <text evidence="9">The sequence shown here is derived from an EMBL/GenBank/DDBJ whole genome shotgun (WGS) entry which is preliminary data.</text>
</comment>
<accession>A0AAV7JB91</accession>
<dbReference type="PANTHER" id="PTHR19134">
    <property type="entry name" value="RECEPTOR-TYPE TYROSINE-PROTEIN PHOSPHATASE"/>
    <property type="match status" value="1"/>
</dbReference>
<evidence type="ECO:0000256" key="6">
    <source>
        <dbReference type="SAM" id="Phobius"/>
    </source>
</evidence>
<evidence type="ECO:0000256" key="3">
    <source>
        <dbReference type="ARBA" id="ARBA00022912"/>
    </source>
</evidence>
<dbReference type="PANTHER" id="PTHR19134:SF449">
    <property type="entry name" value="TYROSINE-PROTEIN PHOSPHATASE 1"/>
    <property type="match status" value="1"/>
</dbReference>
<dbReference type="Pfam" id="PF00102">
    <property type="entry name" value="Y_phosphatase"/>
    <property type="match status" value="2"/>
</dbReference>
<feature type="transmembrane region" description="Helical" evidence="6">
    <location>
        <begin position="335"/>
        <end position="360"/>
    </location>
</feature>
<dbReference type="AlphaFoldDB" id="A0AAV7JB91"/>
<proteinExistence type="predicted"/>
<dbReference type="PRINTS" id="PR00700">
    <property type="entry name" value="PRTYPHPHTASE"/>
</dbReference>
<sequence>MHYRYLAQCFCISFIIISIWIGKTVVLASIIQTNLPENIVYDLSRSEEISCEADGAANYNWSRIVNGTDKLVSNTQNLTKIDLLQYGEGNYKCIAIRNNSTVISSVTYSITFEYSTQNPLIAIQSSSNSWDGIQLDWQTNVHTMPISSYFLVLCSKYLAGTEQCTEESRNVELSDIVTVLDTDNLQFNHTLRINDLLPYHRHNLRLTYSFSNATVSIKSTTSTQAGPPVVTNLQLYIKWVELRQLFLTWRTLESKHTSNVSLSYIIEVYKDDEMVVNKNVPLSFENRITLELDGNQNYFVHLCARNEYGINCIELIETGTHQAHVEDSLLIKLPLILIILLAVLIYFALVIICCLMVALFRGRSRSRKASKNAGGEFQLTPPKRTIKITPPRLSLYETERDSGISDNRSHSHTSDEGREQAVGELTEDRIRNSKIPLRHLKPCLDQHLYNNCQLAKEEFADLRRGLLREATVGLLPENKKKNRQPNICPYDCNRVRLEDSYYINASLIDQDWLTFSYITTQGPLSATINSFWQMVWQQGSTVIVMLSPEPCASTCEIYWPDAGETAEFDNIQVTHDSSQIFGHLIQRNFTVTSPGTGTSKRIVTQLHFTIWPQNSLPLHPHFLWQFITKVHRHHTASSEPYPPLLLHCPDGSDQCGLFLVLFELWLELIKLEPSELNVFELIQRLRAERTNFISTAEQYCFIYRALLDQVNRTDTSIQKQNFSLTCNFMNRSVDTTSNHYKELFDSLVQACPDPTPEQVSDAKHPVNLPKNRYEDKLPNNLFRVSLDIRLTGETSDYINASYIDSFMQRRAFIATQGPLEHTVPQFWSMVVSSNASLIVMLTNLYEDGKEMCAHYWPTSTEMLTIKNLQVSFVDELELGPFRQREYLVSSGTQKQKVYQLSLPNWSVAGSLPQHSDIIQLVIHTYRLQRSIGMDKPTIVHCNDGMGRTGTFLSIYMILEQVAYEGVVDIFQTVKGLRVQRPHMVSSLKQYVYCHQTVQEAISKDFSFQ</sequence>
<dbReference type="Gene3D" id="3.90.190.10">
    <property type="entry name" value="Protein tyrosine phosphatase superfamily"/>
    <property type="match status" value="2"/>
</dbReference>